<keyword evidence="2" id="KW-1185">Reference proteome</keyword>
<evidence type="ECO:0000313" key="1">
    <source>
        <dbReference type="EMBL" id="MBZ2166350.1"/>
    </source>
</evidence>
<protein>
    <recommendedName>
        <fullName evidence="3">Myb-like domain-containing protein</fullName>
    </recommendedName>
</protein>
<sequence length="126" mass="14284">MNTDSSGKHWSEDEDNLLIELKGIGLKAPQIRKEHLPLRSESAINSRASILGVTHANIWSNKDLWTAWIMNKKGFGTQEIADELGRTKRATSTKMSCKGLFYRPPHSEPPIELKREVMELLRADSK</sequence>
<accession>A0A8T5UYV6</accession>
<dbReference type="Proteomes" id="UP000825933">
    <property type="component" value="Unassembled WGS sequence"/>
</dbReference>
<comment type="caution">
    <text evidence="1">The sequence shown here is derived from an EMBL/GenBank/DDBJ whole genome shotgun (WGS) entry which is preliminary data.</text>
</comment>
<proteinExistence type="predicted"/>
<reference evidence="2" key="1">
    <citation type="journal article" date="2022" name="Microbiol. Resour. Announc.">
        <title>Draft Genome Sequence of a Methanogenic Archaeon from West Spitsbergen Permafrost.</title>
        <authorList>
            <person name="Trubitsyn V."/>
            <person name="Rivkina E."/>
            <person name="Shcherbakova V."/>
        </authorList>
    </citation>
    <scope>NUCLEOTIDE SEQUENCE [LARGE SCALE GENOMIC DNA]</scope>
    <source>
        <strain evidence="2">VT</strain>
    </source>
</reference>
<dbReference type="RefSeq" id="WP_223791902.1">
    <property type="nucleotide sequence ID" value="NZ_JAIOUQ010000011.1"/>
</dbReference>
<evidence type="ECO:0000313" key="2">
    <source>
        <dbReference type="Proteomes" id="UP000825933"/>
    </source>
</evidence>
<dbReference type="AlphaFoldDB" id="A0A8T5UYV6"/>
<name>A0A8T5UYV6_9EURY</name>
<organism evidence="1 2">
    <name type="scientific">Methanobacterium spitsbergense</name>
    <dbReference type="NCBI Taxonomy" id="2874285"/>
    <lineage>
        <taxon>Archaea</taxon>
        <taxon>Methanobacteriati</taxon>
        <taxon>Methanobacteriota</taxon>
        <taxon>Methanomada group</taxon>
        <taxon>Methanobacteria</taxon>
        <taxon>Methanobacteriales</taxon>
        <taxon>Methanobacteriaceae</taxon>
        <taxon>Methanobacterium</taxon>
    </lineage>
</organism>
<dbReference type="EMBL" id="JAIOUQ010000011">
    <property type="protein sequence ID" value="MBZ2166350.1"/>
    <property type="molecule type" value="Genomic_DNA"/>
</dbReference>
<gene>
    <name evidence="1" type="ORF">K8N75_09905</name>
</gene>
<evidence type="ECO:0008006" key="3">
    <source>
        <dbReference type="Google" id="ProtNLM"/>
    </source>
</evidence>